<dbReference type="Proteomes" id="UP000365824">
    <property type="component" value="Unassembled WGS sequence"/>
</dbReference>
<feature type="signal peptide" evidence="1">
    <location>
        <begin position="1"/>
        <end position="20"/>
    </location>
</feature>
<evidence type="ECO:0000313" key="3">
    <source>
        <dbReference type="Proteomes" id="UP000365824"/>
    </source>
</evidence>
<keyword evidence="1" id="KW-0732">Signal</keyword>
<reference evidence="2 3" key="1">
    <citation type="journal article" date="2019" name="Nat. Med.">
        <title>A library of human gut bacterial isolates paired with longitudinal multiomics data enables mechanistic microbiome research.</title>
        <authorList>
            <person name="Poyet M."/>
            <person name="Groussin M."/>
            <person name="Gibbons S.M."/>
            <person name="Avila-Pacheco J."/>
            <person name="Jiang X."/>
            <person name="Kearney S.M."/>
            <person name="Perrotta A.R."/>
            <person name="Berdy B."/>
            <person name="Zhao S."/>
            <person name="Lieberman T.D."/>
            <person name="Swanson P.K."/>
            <person name="Smith M."/>
            <person name="Roesemann S."/>
            <person name="Alexander J.E."/>
            <person name="Rich S.A."/>
            <person name="Livny J."/>
            <person name="Vlamakis H."/>
            <person name="Clish C."/>
            <person name="Bullock K."/>
            <person name="Deik A."/>
            <person name="Scott J."/>
            <person name="Pierce K.A."/>
            <person name="Xavier R.J."/>
            <person name="Alm E.J."/>
        </authorList>
    </citation>
    <scope>NUCLEOTIDE SEQUENCE [LARGE SCALE GENOMIC DNA]</scope>
    <source>
        <strain evidence="2 3">BIOML-A160</strain>
    </source>
</reference>
<gene>
    <name evidence="2" type="ORF">F3F25_07310</name>
</gene>
<protein>
    <submittedName>
        <fullName evidence="2">Uncharacterized protein</fullName>
    </submittedName>
</protein>
<evidence type="ECO:0000313" key="2">
    <source>
        <dbReference type="EMBL" id="KAA3929609.1"/>
    </source>
</evidence>
<dbReference type="EMBL" id="VWLB01000009">
    <property type="protein sequence ID" value="KAA3929609.1"/>
    <property type="molecule type" value="Genomic_DNA"/>
</dbReference>
<sequence>MKKFLTALCLMIGIASTSFAANSVASTPVNSEVYSVQKNDTPDVIIVVVDDKGVIIDIIVIKQR</sequence>
<accession>A0A9P4A0I3</accession>
<comment type="caution">
    <text evidence="2">The sequence shown here is derived from an EMBL/GenBank/DDBJ whole genome shotgun (WGS) entry which is preliminary data.</text>
</comment>
<dbReference type="AlphaFoldDB" id="A0A9P4A0I3"/>
<feature type="chain" id="PRO_5040136347" evidence="1">
    <location>
        <begin position="21"/>
        <end position="64"/>
    </location>
</feature>
<evidence type="ECO:0000256" key="1">
    <source>
        <dbReference type="SAM" id="SignalP"/>
    </source>
</evidence>
<name>A0A9P4A0I3_BACOV</name>
<proteinExistence type="predicted"/>
<organism evidence="2 3">
    <name type="scientific">Bacteroides ovatus</name>
    <dbReference type="NCBI Taxonomy" id="28116"/>
    <lineage>
        <taxon>Bacteria</taxon>
        <taxon>Pseudomonadati</taxon>
        <taxon>Bacteroidota</taxon>
        <taxon>Bacteroidia</taxon>
        <taxon>Bacteroidales</taxon>
        <taxon>Bacteroidaceae</taxon>
        <taxon>Bacteroides</taxon>
    </lineage>
</organism>